<organism evidence="2 3">
    <name type="scientific">Puccinia striiformis</name>
    <dbReference type="NCBI Taxonomy" id="27350"/>
    <lineage>
        <taxon>Eukaryota</taxon>
        <taxon>Fungi</taxon>
        <taxon>Dikarya</taxon>
        <taxon>Basidiomycota</taxon>
        <taxon>Pucciniomycotina</taxon>
        <taxon>Pucciniomycetes</taxon>
        <taxon>Pucciniales</taxon>
        <taxon>Pucciniaceae</taxon>
        <taxon>Puccinia</taxon>
    </lineage>
</organism>
<reference evidence="2 3" key="1">
    <citation type="submission" date="2017-12" db="EMBL/GenBank/DDBJ databases">
        <title>Gene loss provides genomic basis for host adaptation in cereal stripe rust fungi.</title>
        <authorList>
            <person name="Xia C."/>
        </authorList>
    </citation>
    <scope>NUCLEOTIDE SEQUENCE [LARGE SCALE GENOMIC DNA]</scope>
    <source>
        <strain evidence="2 3">93TX-2</strain>
    </source>
</reference>
<name>A0A2S4V242_9BASI</name>
<proteinExistence type="predicted"/>
<feature type="region of interest" description="Disordered" evidence="1">
    <location>
        <begin position="1"/>
        <end position="20"/>
    </location>
</feature>
<dbReference type="EMBL" id="PKSM01000196">
    <property type="protein sequence ID" value="POW03568.1"/>
    <property type="molecule type" value="Genomic_DNA"/>
</dbReference>
<dbReference type="VEuPathDB" id="FungiDB:PSHT_11648"/>
<evidence type="ECO:0000313" key="2">
    <source>
        <dbReference type="EMBL" id="POW03568.1"/>
    </source>
</evidence>
<comment type="caution">
    <text evidence="2">The sequence shown here is derived from an EMBL/GenBank/DDBJ whole genome shotgun (WGS) entry which is preliminary data.</text>
</comment>
<dbReference type="VEuPathDB" id="FungiDB:PSTT_14230"/>
<reference evidence="3" key="2">
    <citation type="journal article" date="2018" name="BMC Genomics">
        <title>Genomic insights into host adaptation between the wheat stripe rust pathogen (Puccinia striiformis f. sp. tritici) and the barley stripe rust pathogen (Puccinia striiformis f. sp. hordei).</title>
        <authorList>
            <person name="Xia C."/>
            <person name="Wang M."/>
            <person name="Yin C."/>
            <person name="Cornejo O.E."/>
            <person name="Hulbert S.H."/>
            <person name="Chen X."/>
        </authorList>
    </citation>
    <scope>NUCLEOTIDE SEQUENCE [LARGE SCALE GENOMIC DNA]</scope>
    <source>
        <strain evidence="3">93TX-2</strain>
    </source>
</reference>
<gene>
    <name evidence="2" type="ORF">PSHT_11648</name>
</gene>
<dbReference type="Proteomes" id="UP000238274">
    <property type="component" value="Unassembled WGS sequence"/>
</dbReference>
<keyword evidence="3" id="KW-1185">Reference proteome</keyword>
<accession>A0A2S4V242</accession>
<reference evidence="3" key="3">
    <citation type="journal article" date="2018" name="Mol. Plant Microbe Interact.">
        <title>Genome sequence resources for the wheat stripe rust pathogen (Puccinia striiformis f. sp. tritici) and the barley stripe rust pathogen (Puccinia striiformis f. sp. hordei).</title>
        <authorList>
            <person name="Xia C."/>
            <person name="Wang M."/>
            <person name="Yin C."/>
            <person name="Cornejo O.E."/>
            <person name="Hulbert S.H."/>
            <person name="Chen X."/>
        </authorList>
    </citation>
    <scope>NUCLEOTIDE SEQUENCE [LARGE SCALE GENOMIC DNA]</scope>
    <source>
        <strain evidence="3">93TX-2</strain>
    </source>
</reference>
<evidence type="ECO:0000256" key="1">
    <source>
        <dbReference type="SAM" id="MobiDB-lite"/>
    </source>
</evidence>
<evidence type="ECO:0000313" key="3">
    <source>
        <dbReference type="Proteomes" id="UP000238274"/>
    </source>
</evidence>
<protein>
    <submittedName>
        <fullName evidence="2">Uncharacterized protein</fullName>
    </submittedName>
</protein>
<dbReference type="AlphaFoldDB" id="A0A2S4V242"/>
<sequence length="147" mass="15770">MAHKDGVDELAPPRSHSGGGDMVEMITHCLGVIEGSSGTAIKHNKEVEEAVHPLNNLTLPASLDFLGLPERDTVLEVLASNSIDCSLLGFGFLQSGSPWLESGYCHCVVQPYGGLQKSSVCSAVLNCNWFVVYSNPQEFDCLLPIPL</sequence>